<keyword evidence="3" id="KW-0808">Transferase</keyword>
<dbReference type="eggNOG" id="COG3344">
    <property type="taxonomic scope" value="Bacteria"/>
</dbReference>
<dbReference type="KEGG" id="dsl:Dacsa_2142"/>
<dbReference type="InterPro" id="IPR043502">
    <property type="entry name" value="DNA/RNA_pol_sf"/>
</dbReference>
<dbReference type="RefSeq" id="WP_015229768.1">
    <property type="nucleotide sequence ID" value="NC_019780.1"/>
</dbReference>
<feature type="domain" description="Reverse transcriptase" evidence="2">
    <location>
        <begin position="109"/>
        <end position="362"/>
    </location>
</feature>
<dbReference type="Pfam" id="PF01844">
    <property type="entry name" value="HNH"/>
    <property type="match status" value="1"/>
</dbReference>
<dbReference type="Pfam" id="PF13655">
    <property type="entry name" value="RVT_N"/>
    <property type="match status" value="1"/>
</dbReference>
<dbReference type="GO" id="GO:0003964">
    <property type="term" value="F:RNA-directed DNA polymerase activity"/>
    <property type="evidence" value="ECO:0007669"/>
    <property type="project" value="UniProtKB-KW"/>
</dbReference>
<dbReference type="InterPro" id="IPR002711">
    <property type="entry name" value="HNH"/>
</dbReference>
<dbReference type="InterPro" id="IPR003615">
    <property type="entry name" value="HNH_nuc"/>
</dbReference>
<dbReference type="Pfam" id="PF00078">
    <property type="entry name" value="RVT_1"/>
    <property type="match status" value="1"/>
</dbReference>
<dbReference type="PANTHER" id="PTHR34047">
    <property type="entry name" value="NUCLEAR INTRON MATURASE 1, MITOCHONDRIAL-RELATED"/>
    <property type="match status" value="1"/>
</dbReference>
<dbReference type="GO" id="GO:0003676">
    <property type="term" value="F:nucleic acid binding"/>
    <property type="evidence" value="ECO:0007669"/>
    <property type="project" value="InterPro"/>
</dbReference>
<protein>
    <submittedName>
        <fullName evidence="3">Retron-type reverse transcriptase</fullName>
    </submittedName>
</protein>
<name>K9YWT2_DACS8</name>
<accession>K9YWT2</accession>
<dbReference type="InterPro" id="IPR030931">
    <property type="entry name" value="Group_II_RT_mat"/>
</dbReference>
<dbReference type="Gene3D" id="1.10.30.50">
    <property type="match status" value="1"/>
</dbReference>
<dbReference type="InterPro" id="IPR000477">
    <property type="entry name" value="RT_dom"/>
</dbReference>
<dbReference type="PATRIC" id="fig|13035.3.peg.2432"/>
<reference evidence="3" key="1">
    <citation type="submission" date="2012-04" db="EMBL/GenBank/DDBJ databases">
        <title>Finished genome of Dactylococcopsis salina PCC 8305.</title>
        <authorList>
            <consortium name="US DOE Joint Genome Institute"/>
            <person name="Gugger M."/>
            <person name="Coursin T."/>
            <person name="Rippka R."/>
            <person name="Tandeau De Marsac N."/>
            <person name="Huntemann M."/>
            <person name="Wei C.-L."/>
            <person name="Han J."/>
            <person name="Detter J.C."/>
            <person name="Han C."/>
            <person name="Tapia R."/>
            <person name="Daligault H."/>
            <person name="Chen A."/>
            <person name="Krypides N."/>
            <person name="Mavromatis K."/>
            <person name="Markowitz V."/>
            <person name="Szeto E."/>
            <person name="Ivanova N."/>
            <person name="Ovchinnikova G."/>
            <person name="Pagani I."/>
            <person name="Pati A."/>
            <person name="Goodwin L."/>
            <person name="Peters L."/>
            <person name="Pitluck S."/>
            <person name="Woyke T."/>
            <person name="Kerfeld C."/>
        </authorList>
    </citation>
    <scope>NUCLEOTIDE SEQUENCE [LARGE SCALE GENOMIC DNA]</scope>
    <source>
        <strain evidence="3">PCC 8305</strain>
    </source>
</reference>
<sequence>MNSLKYRCDARTKTFLMLWLGFGFNLMAETEWSQIDWREVELRVFKLQKRIYRASLSGDVAKVHKLQKLLYKSRCAKLLAVRRISQDNQGKNTAGIDGIKSLSPKQRLNLAENLTLTGKGKSLRRVWIPKPGRKEKRGLGIPVMEDRARQALLKLALEPEWEAKFEPNSYGFRPGRSCHDAGQAIYVAINQQSKWVLDADISKCFDRIDHNVLLRKLNTTSTIARQIRAWLKSGVLDRGDWFPTNEGTPQGGVISPLLANIALHGLEKYIKQWAETWKGYKDMNGKSRGKKQKRHSISVIRYADDFVVLHKDKSIIQEAKMLIEQWLHGLGLELSESKTRTCHTLHDTNETRAGFDFLGWNVRQYKVGKRHSGKSQNGNLLGFKTIIKPSDKSIKTHYEKIVGILDSMKGKSQEVIIDKLNPIIRGWCNYHKTVCSKGIFSHMDKMIYNKLRRWIKSRHSNKTRKWCKERYFHLTKEKKLDGGDREDKWVFSTPSDVPNSPVAGKHELRKHAWTPIERHTKVKGTKSPFDGDWRYWSKRRGAYPGVTKRVAKLMERQKGKCARCGLYFKDGDVQEVDHIIPKVEGGKDEDKNVQLLHRHCHHQKTAEDRQRQMNNKGQKKAQKKTNKSRKSETRQGSAVNTA</sequence>
<evidence type="ECO:0000256" key="1">
    <source>
        <dbReference type="SAM" id="MobiDB-lite"/>
    </source>
</evidence>
<dbReference type="CDD" id="cd01651">
    <property type="entry name" value="RT_G2_intron"/>
    <property type="match status" value="1"/>
</dbReference>
<dbReference type="SMART" id="SM00507">
    <property type="entry name" value="HNHc"/>
    <property type="match status" value="1"/>
</dbReference>
<dbReference type="SUPFAM" id="SSF56672">
    <property type="entry name" value="DNA/RNA polymerases"/>
    <property type="match status" value="1"/>
</dbReference>
<gene>
    <name evidence="3" type="ORF">Dacsa_2142</name>
</gene>
<evidence type="ECO:0000313" key="3">
    <source>
        <dbReference type="EMBL" id="AFZ50775.1"/>
    </source>
</evidence>
<evidence type="ECO:0000259" key="2">
    <source>
        <dbReference type="PROSITE" id="PS50878"/>
    </source>
</evidence>
<keyword evidence="3" id="KW-0548">Nucleotidyltransferase</keyword>
<dbReference type="PANTHER" id="PTHR34047:SF10">
    <property type="entry name" value="GROUP II INTRON-ASSOCIATED OPEN READING FRAME"/>
    <property type="match status" value="1"/>
</dbReference>
<feature type="compositionally biased region" description="Basic residues" evidence="1">
    <location>
        <begin position="617"/>
        <end position="628"/>
    </location>
</feature>
<dbReference type="AlphaFoldDB" id="K9YWT2"/>
<dbReference type="PROSITE" id="PS50878">
    <property type="entry name" value="RT_POL"/>
    <property type="match status" value="1"/>
</dbReference>
<dbReference type="EMBL" id="CP003944">
    <property type="protein sequence ID" value="AFZ50775.1"/>
    <property type="molecule type" value="Genomic_DNA"/>
</dbReference>
<dbReference type="InterPro" id="IPR051083">
    <property type="entry name" value="GrpII_Intron_Splice-Mob/Def"/>
</dbReference>
<keyword evidence="3" id="KW-0695">RNA-directed DNA polymerase</keyword>
<dbReference type="InterPro" id="IPR013597">
    <property type="entry name" value="Mat_intron_G2"/>
</dbReference>
<dbReference type="Proteomes" id="UP000010482">
    <property type="component" value="Chromosome"/>
</dbReference>
<evidence type="ECO:0000313" key="4">
    <source>
        <dbReference type="Proteomes" id="UP000010482"/>
    </source>
</evidence>
<proteinExistence type="predicted"/>
<dbReference type="CDD" id="cd00085">
    <property type="entry name" value="HNHc"/>
    <property type="match status" value="1"/>
</dbReference>
<dbReference type="GO" id="GO:0008270">
    <property type="term" value="F:zinc ion binding"/>
    <property type="evidence" value="ECO:0007669"/>
    <property type="project" value="InterPro"/>
</dbReference>
<feature type="region of interest" description="Disordered" evidence="1">
    <location>
        <begin position="601"/>
        <end position="642"/>
    </location>
</feature>
<dbReference type="OrthoDB" id="468044at2"/>
<dbReference type="InterPro" id="IPR025960">
    <property type="entry name" value="RVT_N"/>
</dbReference>
<dbReference type="NCBIfam" id="TIGR04416">
    <property type="entry name" value="group_II_RT_mat"/>
    <property type="match status" value="1"/>
</dbReference>
<dbReference type="eggNOG" id="COG1403">
    <property type="taxonomic scope" value="Bacteria"/>
</dbReference>
<keyword evidence="4" id="KW-1185">Reference proteome</keyword>
<organism evidence="3 4">
    <name type="scientific">Dactylococcopsis salina (strain PCC 8305)</name>
    <name type="common">Myxobactron salinum</name>
    <dbReference type="NCBI Taxonomy" id="13035"/>
    <lineage>
        <taxon>Bacteria</taxon>
        <taxon>Bacillati</taxon>
        <taxon>Cyanobacteriota</taxon>
        <taxon>Cyanophyceae</taxon>
        <taxon>Nodosilineales</taxon>
        <taxon>Cymatolegaceae</taxon>
        <taxon>Dactylococcopsis</taxon>
    </lineage>
</organism>
<dbReference type="Pfam" id="PF08388">
    <property type="entry name" value="GIIM"/>
    <property type="match status" value="1"/>
</dbReference>
<dbReference type="HOGENOM" id="CLU_013584_15_4_3"/>
<dbReference type="GO" id="GO:0004519">
    <property type="term" value="F:endonuclease activity"/>
    <property type="evidence" value="ECO:0007669"/>
    <property type="project" value="InterPro"/>
</dbReference>